<evidence type="ECO:0000256" key="1">
    <source>
        <dbReference type="ARBA" id="ARBA00022472"/>
    </source>
</evidence>
<keyword evidence="10" id="KW-1185">Reference proteome</keyword>
<proteinExistence type="inferred from homology"/>
<reference evidence="9 10" key="1">
    <citation type="submission" date="2018-05" db="EMBL/GenBank/DDBJ databases">
        <title>Genome comparison of Eubacterium sp.</title>
        <authorList>
            <person name="Feng Y."/>
            <person name="Sanchez-Andrea I."/>
            <person name="Stams A.J.M."/>
            <person name="De Vos W.M."/>
        </authorList>
    </citation>
    <scope>NUCLEOTIDE SEQUENCE [LARGE SCALE GENOMIC DNA]</scope>
    <source>
        <strain evidence="9 10">YI</strain>
    </source>
</reference>
<dbReference type="InterPro" id="IPR010213">
    <property type="entry name" value="TF_NusA"/>
</dbReference>
<dbReference type="Gene3D" id="3.30.1480.10">
    <property type="entry name" value="NusA, N-terminal domain"/>
    <property type="match status" value="1"/>
</dbReference>
<dbReference type="EMBL" id="CP029487">
    <property type="protein sequence ID" value="QCT70664.1"/>
    <property type="molecule type" value="Genomic_DNA"/>
</dbReference>
<dbReference type="Pfam" id="PF26594">
    <property type="entry name" value="KH_NusA_2nd"/>
    <property type="match status" value="1"/>
</dbReference>
<evidence type="ECO:0000256" key="7">
    <source>
        <dbReference type="HAMAP-Rule" id="MF_00945"/>
    </source>
</evidence>
<dbReference type="InterPro" id="IPR030842">
    <property type="entry name" value="TF_NusA_bacterial"/>
</dbReference>
<keyword evidence="6 7" id="KW-0804">Transcription</keyword>
<dbReference type="FunFam" id="3.30.300.20:FF:000005">
    <property type="entry name" value="Transcription termination/antitermination protein NusA"/>
    <property type="match status" value="1"/>
</dbReference>
<comment type="subcellular location">
    <subcellularLocation>
        <location evidence="7">Cytoplasm</location>
    </subcellularLocation>
</comment>
<evidence type="ECO:0000259" key="8">
    <source>
        <dbReference type="PROSITE" id="PS50126"/>
    </source>
</evidence>
<dbReference type="InterPro" id="IPR025249">
    <property type="entry name" value="TF_NusA_KH_1st"/>
</dbReference>
<comment type="function">
    <text evidence="7">Participates in both transcription termination and antitermination.</text>
</comment>
<dbReference type="SMART" id="SM00316">
    <property type="entry name" value="S1"/>
    <property type="match status" value="1"/>
</dbReference>
<dbReference type="SUPFAM" id="SSF50249">
    <property type="entry name" value="Nucleic acid-binding proteins"/>
    <property type="match status" value="1"/>
</dbReference>
<dbReference type="KEGG" id="emt:CPZ25_004755"/>
<dbReference type="NCBIfam" id="TIGR01953">
    <property type="entry name" value="NusA"/>
    <property type="match status" value="1"/>
</dbReference>
<keyword evidence="1 7" id="KW-0806">Transcription termination</keyword>
<dbReference type="GO" id="GO:0003723">
    <property type="term" value="F:RNA binding"/>
    <property type="evidence" value="ECO:0007669"/>
    <property type="project" value="UniProtKB-UniRule"/>
</dbReference>
<dbReference type="HAMAP" id="MF_00945_B">
    <property type="entry name" value="NusA_B"/>
    <property type="match status" value="1"/>
</dbReference>
<accession>A0A2A5TAB1</accession>
<dbReference type="InterPro" id="IPR012340">
    <property type="entry name" value="NA-bd_OB-fold"/>
</dbReference>
<comment type="subunit">
    <text evidence="7">Monomer. Binds directly to the core enzyme of the DNA-dependent RNA polymerase and to nascent RNA.</text>
</comment>
<evidence type="ECO:0000256" key="4">
    <source>
        <dbReference type="ARBA" id="ARBA00022884"/>
    </source>
</evidence>
<dbReference type="Pfam" id="PF08529">
    <property type="entry name" value="NusA_N"/>
    <property type="match status" value="1"/>
</dbReference>
<dbReference type="SUPFAM" id="SSF69705">
    <property type="entry name" value="Transcription factor NusA, N-terminal domain"/>
    <property type="match status" value="1"/>
</dbReference>
<evidence type="ECO:0000256" key="3">
    <source>
        <dbReference type="ARBA" id="ARBA00022814"/>
    </source>
</evidence>
<dbReference type="RefSeq" id="WP_058694273.1">
    <property type="nucleotide sequence ID" value="NZ_CABJDW020000008.1"/>
</dbReference>
<dbReference type="GO" id="GO:0006353">
    <property type="term" value="P:DNA-templated transcription termination"/>
    <property type="evidence" value="ECO:0007669"/>
    <property type="project" value="UniProtKB-UniRule"/>
</dbReference>
<dbReference type="PROSITE" id="PS50126">
    <property type="entry name" value="S1"/>
    <property type="match status" value="1"/>
</dbReference>
<keyword evidence="3 7" id="KW-0889">Transcription antitermination</keyword>
<dbReference type="SUPFAM" id="SSF54814">
    <property type="entry name" value="Prokaryotic type KH domain (KH-domain type II)"/>
    <property type="match status" value="2"/>
</dbReference>
<organism evidence="9 10">
    <name type="scientific">Eubacterium maltosivorans</name>
    <dbReference type="NCBI Taxonomy" id="2041044"/>
    <lineage>
        <taxon>Bacteria</taxon>
        <taxon>Bacillati</taxon>
        <taxon>Bacillota</taxon>
        <taxon>Clostridia</taxon>
        <taxon>Eubacteriales</taxon>
        <taxon>Eubacteriaceae</taxon>
        <taxon>Eubacterium</taxon>
    </lineage>
</organism>
<dbReference type="Pfam" id="PF13184">
    <property type="entry name" value="KH_NusA_1st"/>
    <property type="match status" value="1"/>
</dbReference>
<sequence length="411" mass="46666">MNAEFMRALDALEAEKNIDKEELIDAIEVSIESAYKKNYGNVQDVDVKLDRDTGEITVYATRDIVQDVENLETQISLEEAREIDPTYEVGDVYRKVITPRDFGRIAAQNAKQLIVQRIKEAERNMVYNEYLERQDEVMTGIINRIERGNVFVDIGNSEGCMPPMEQVPGEKYYPGQRLKVYLLMVRKTTKGPQLRLSRTHPGLVKRLFETEVPEIYDGIVDIVSISREAGSRTKIAVKANDSSVDPVGACVGQKGIRVQNIINELNGEKIDIIKYSDDVREYLSNALSPAKIYRILPNKTEKTAIAVVDDFQLSLAIGKEGQNVRLAAKLASWKIDIKSKSDYERMLAENPDFDADYTHVGEEEDILDELKNELDEVLDIQIDEDNAESLDNVLDDLVMTDELEDLDDFFE</sequence>
<dbReference type="CDD" id="cd04455">
    <property type="entry name" value="S1_NusA"/>
    <property type="match status" value="1"/>
</dbReference>
<keyword evidence="4 7" id="KW-0694">RNA-binding</keyword>
<evidence type="ECO:0000313" key="10">
    <source>
        <dbReference type="Proteomes" id="UP000218387"/>
    </source>
</evidence>
<evidence type="ECO:0000256" key="6">
    <source>
        <dbReference type="ARBA" id="ARBA00023163"/>
    </source>
</evidence>
<name>A0A2A5TAB1_EUBML</name>
<dbReference type="Gene3D" id="3.30.300.20">
    <property type="match status" value="2"/>
</dbReference>
<dbReference type="AlphaFoldDB" id="A0A2A5TAB1"/>
<dbReference type="FunFam" id="3.30.300.20:FF:000002">
    <property type="entry name" value="Transcription termination/antitermination protein NusA"/>
    <property type="match status" value="1"/>
</dbReference>
<dbReference type="InterPro" id="IPR058582">
    <property type="entry name" value="KH_NusA_2nd"/>
</dbReference>
<dbReference type="PANTHER" id="PTHR22648:SF0">
    <property type="entry name" value="TRANSCRIPTION TERMINATION_ANTITERMINATION PROTEIN NUSA"/>
    <property type="match status" value="1"/>
</dbReference>
<dbReference type="GO" id="GO:0005829">
    <property type="term" value="C:cytosol"/>
    <property type="evidence" value="ECO:0007669"/>
    <property type="project" value="TreeGrafter"/>
</dbReference>
<dbReference type="InterPro" id="IPR009019">
    <property type="entry name" value="KH_sf_prok-type"/>
</dbReference>
<keyword evidence="2 7" id="KW-0963">Cytoplasm</keyword>
<dbReference type="InterPro" id="IPR015946">
    <property type="entry name" value="KH_dom-like_a/b"/>
</dbReference>
<evidence type="ECO:0000313" key="9">
    <source>
        <dbReference type="EMBL" id="QCT70664.1"/>
    </source>
</evidence>
<keyword evidence="5 7" id="KW-0805">Transcription regulation</keyword>
<evidence type="ECO:0000256" key="2">
    <source>
        <dbReference type="ARBA" id="ARBA00022490"/>
    </source>
</evidence>
<dbReference type="SMART" id="SM00322">
    <property type="entry name" value="KH"/>
    <property type="match status" value="2"/>
</dbReference>
<dbReference type="Pfam" id="PF00575">
    <property type="entry name" value="S1"/>
    <property type="match status" value="1"/>
</dbReference>
<dbReference type="InterPro" id="IPR036555">
    <property type="entry name" value="NusA_N_sf"/>
</dbReference>
<dbReference type="GO" id="GO:0031564">
    <property type="term" value="P:transcription antitermination"/>
    <property type="evidence" value="ECO:0007669"/>
    <property type="project" value="UniProtKB-UniRule"/>
</dbReference>
<dbReference type="InterPro" id="IPR004087">
    <property type="entry name" value="KH_dom"/>
</dbReference>
<protein>
    <recommendedName>
        <fullName evidence="7">Transcription termination/antitermination protein NusA</fullName>
    </recommendedName>
</protein>
<dbReference type="FunFam" id="3.30.1480.10:FF:000002">
    <property type="entry name" value="Transcription termination/antitermination protein NusA"/>
    <property type="match status" value="1"/>
</dbReference>
<gene>
    <name evidence="7 9" type="primary">nusA</name>
    <name evidence="9" type="ORF">CPZ25_004755</name>
</gene>
<dbReference type="InterPro" id="IPR013735">
    <property type="entry name" value="TF_NusA_N"/>
</dbReference>
<dbReference type="Proteomes" id="UP000218387">
    <property type="component" value="Chromosome"/>
</dbReference>
<dbReference type="InterPro" id="IPR003029">
    <property type="entry name" value="S1_domain"/>
</dbReference>
<dbReference type="PANTHER" id="PTHR22648">
    <property type="entry name" value="TRANSCRIPTION TERMINATION FACTOR NUSA"/>
    <property type="match status" value="1"/>
</dbReference>
<dbReference type="CDD" id="cd02134">
    <property type="entry name" value="KH-II_NusA_rpt1"/>
    <property type="match status" value="1"/>
</dbReference>
<dbReference type="CDD" id="cd22529">
    <property type="entry name" value="KH-II_NusA_rpt2"/>
    <property type="match status" value="1"/>
</dbReference>
<dbReference type="Gene3D" id="2.40.50.140">
    <property type="entry name" value="Nucleic acid-binding proteins"/>
    <property type="match status" value="1"/>
</dbReference>
<dbReference type="GO" id="GO:0003700">
    <property type="term" value="F:DNA-binding transcription factor activity"/>
    <property type="evidence" value="ECO:0007669"/>
    <property type="project" value="InterPro"/>
</dbReference>
<feature type="domain" description="S1 motif" evidence="8">
    <location>
        <begin position="135"/>
        <end position="199"/>
    </location>
</feature>
<comment type="similarity">
    <text evidence="7">Belongs to the NusA family.</text>
</comment>
<evidence type="ECO:0000256" key="5">
    <source>
        <dbReference type="ARBA" id="ARBA00023015"/>
    </source>
</evidence>